<accession>F0X9Z5</accession>
<dbReference type="AlphaFoldDB" id="F0X9Z5"/>
<dbReference type="GO" id="GO:0015937">
    <property type="term" value="P:coenzyme A biosynthetic process"/>
    <property type="evidence" value="ECO:0007669"/>
    <property type="project" value="TreeGrafter"/>
</dbReference>
<gene>
    <name evidence="1" type="ORF">CMQ_3466</name>
</gene>
<dbReference type="SUPFAM" id="SSF52374">
    <property type="entry name" value="Nucleotidylyl transferase"/>
    <property type="match status" value="1"/>
</dbReference>
<dbReference type="PANTHER" id="PTHR10695:SF46">
    <property type="entry name" value="BIFUNCTIONAL COENZYME A SYNTHASE-RELATED"/>
    <property type="match status" value="1"/>
</dbReference>
<dbReference type="GeneID" id="25976569"/>
<evidence type="ECO:0000313" key="1">
    <source>
        <dbReference type="EMBL" id="EFX05397.1"/>
    </source>
</evidence>
<protein>
    <submittedName>
        <fullName evidence="1">Pantetheine-phosphate adenylyltransferase family protein</fullName>
    </submittedName>
</protein>
<name>F0X9Z5_GROCL</name>
<organism evidence="2">
    <name type="scientific">Grosmannia clavigera (strain kw1407 / UAMH 11150)</name>
    <name type="common">Blue stain fungus</name>
    <name type="synonym">Graphiocladiella clavigera</name>
    <dbReference type="NCBI Taxonomy" id="655863"/>
    <lineage>
        <taxon>Eukaryota</taxon>
        <taxon>Fungi</taxon>
        <taxon>Dikarya</taxon>
        <taxon>Ascomycota</taxon>
        <taxon>Pezizomycotina</taxon>
        <taxon>Sordariomycetes</taxon>
        <taxon>Sordariomycetidae</taxon>
        <taxon>Ophiostomatales</taxon>
        <taxon>Ophiostomataceae</taxon>
        <taxon>Leptographium</taxon>
    </lineage>
</organism>
<dbReference type="Gene3D" id="3.40.50.620">
    <property type="entry name" value="HUPs"/>
    <property type="match status" value="1"/>
</dbReference>
<reference evidence="1 2" key="1">
    <citation type="journal article" date="2011" name="Proc. Natl. Acad. Sci. U.S.A.">
        <title>Genome and transcriptome analyses of the mountain pine beetle-fungal symbiont Grosmannia clavigera, a lodgepole pine pathogen.</title>
        <authorList>
            <person name="DiGuistini S."/>
            <person name="Wang Y."/>
            <person name="Liao N.Y."/>
            <person name="Taylor G."/>
            <person name="Tanguay P."/>
            <person name="Feau N."/>
            <person name="Henrissat B."/>
            <person name="Chan S.K."/>
            <person name="Hesse-Orce U."/>
            <person name="Alamouti S.M."/>
            <person name="Tsui C.K.M."/>
            <person name="Docking R.T."/>
            <person name="Levasseur A."/>
            <person name="Haridas S."/>
            <person name="Robertson G."/>
            <person name="Birol I."/>
            <person name="Holt R.A."/>
            <person name="Marra M.A."/>
            <person name="Hamelin R.C."/>
            <person name="Hirst M."/>
            <person name="Jones S.J.M."/>
            <person name="Bohlmann J."/>
            <person name="Breuil C."/>
        </authorList>
    </citation>
    <scope>NUCLEOTIDE SEQUENCE [LARGE SCALE GENOMIC DNA]</scope>
    <source>
        <strain evidence="2">kw1407 / UAMH 11150</strain>
    </source>
</reference>
<dbReference type="GO" id="GO:0016779">
    <property type="term" value="F:nucleotidyltransferase activity"/>
    <property type="evidence" value="ECO:0007669"/>
    <property type="project" value="UniProtKB-KW"/>
</dbReference>
<dbReference type="GO" id="GO:0004140">
    <property type="term" value="F:dephospho-CoA kinase activity"/>
    <property type="evidence" value="ECO:0007669"/>
    <property type="project" value="TreeGrafter"/>
</dbReference>
<dbReference type="Proteomes" id="UP000007796">
    <property type="component" value="Unassembled WGS sequence"/>
</dbReference>
<dbReference type="OrthoDB" id="330671at2759"/>
<sequence>MIGEKRDHLPSLLLLPGPPEPASRASLSAAYRPPLEMALARTKRTDKAATLIVAVAASWLDGPSQETKELVWPDMSALLAGLYTIIAVLCAKMDIATDMDGGPGSVDVRVVLLDHDRSRAFPDFLPIIEPNNTIVVDLPSFAAAYHPWNDIFHVQSEAGLHLNNLYVKFAQTVQRIADDQLVAVAGGLTMHLGPSATASGTSTPASRIMHLPTPSHACVCLGGTFDHLHPGHKLLLTAGALLLRVPTPLSGPACEYVIGITGDDMLRNKRYAAYVQPWDERARNVIYFLASLLELARDGWEEKIGPDIDEHTAGDFRASFRNGSITVQCVRIDDAYGPTTRRPDIGCLVVSGETRSGGRAVNQERAKLGWQLVDVFEVDVLTADEVATDMAAEDATATTASFEAKISSTEIRRVKAEAAAKAKLTEEGKQASTS</sequence>
<dbReference type="eggNOG" id="KOG3351">
    <property type="taxonomic scope" value="Eukaryota"/>
</dbReference>
<dbReference type="HOGENOM" id="CLU_035272_3_1_1"/>
<dbReference type="RefSeq" id="XP_014174879.1">
    <property type="nucleotide sequence ID" value="XM_014319404.1"/>
</dbReference>
<keyword evidence="1" id="KW-0808">Transferase</keyword>
<dbReference type="InParanoid" id="F0X9Z5"/>
<dbReference type="InterPro" id="IPR014729">
    <property type="entry name" value="Rossmann-like_a/b/a_fold"/>
</dbReference>
<keyword evidence="1" id="KW-0548">Nucleotidyltransferase</keyword>
<dbReference type="EMBL" id="GL629735">
    <property type="protein sequence ID" value="EFX05397.1"/>
    <property type="molecule type" value="Genomic_DNA"/>
</dbReference>
<keyword evidence="2" id="KW-1185">Reference proteome</keyword>
<proteinExistence type="predicted"/>
<evidence type="ECO:0000313" key="2">
    <source>
        <dbReference type="Proteomes" id="UP000007796"/>
    </source>
</evidence>
<dbReference type="STRING" id="655863.F0X9Z5"/>
<dbReference type="PANTHER" id="PTHR10695">
    <property type="entry name" value="DEPHOSPHO-COA KINASE-RELATED"/>
    <property type="match status" value="1"/>
</dbReference>